<reference evidence="1 2" key="1">
    <citation type="journal article" date="2020" name="Sci. Rep.">
        <title>A novel cyanobacterial geosmin producer, revising GeoA distribution and dispersion patterns in Bacteria.</title>
        <authorList>
            <person name="Churro C."/>
            <person name="Semedo-Aguiar A.P."/>
            <person name="Silva A.D."/>
            <person name="Pereira-Leal J.B."/>
            <person name="Leite R.B."/>
        </authorList>
    </citation>
    <scope>NUCLEOTIDE SEQUENCE [LARGE SCALE GENOMIC DNA]</scope>
    <source>
        <strain evidence="1 2">IPMA8</strain>
    </source>
</reference>
<accession>A0ABX2D2V0</accession>
<name>A0ABX2D2V0_9CYAN</name>
<keyword evidence="2" id="KW-1185">Reference proteome</keyword>
<dbReference type="RefSeq" id="WP_172190737.1">
    <property type="nucleotide sequence ID" value="NZ_CAWPPK010000005.1"/>
</dbReference>
<gene>
    <name evidence="1" type="ORF">E5S67_04642</name>
</gene>
<dbReference type="PANTHER" id="PTHR36195:SF4">
    <property type="entry name" value="DOMAIN PROTEIN, PUTATIVE (AFU_ORTHOLOGUE AFUA_5G01990)-RELATED"/>
    <property type="match status" value="1"/>
</dbReference>
<evidence type="ECO:0000313" key="2">
    <source>
        <dbReference type="Proteomes" id="UP000702425"/>
    </source>
</evidence>
<evidence type="ECO:0008006" key="3">
    <source>
        <dbReference type="Google" id="ProtNLM"/>
    </source>
</evidence>
<dbReference type="Proteomes" id="UP000702425">
    <property type="component" value="Unassembled WGS sequence"/>
</dbReference>
<dbReference type="InterPro" id="IPR020835">
    <property type="entry name" value="Catalase_sf"/>
</dbReference>
<comment type="caution">
    <text evidence="1">The sequence shown here is derived from an EMBL/GenBank/DDBJ whole genome shotgun (WGS) entry which is preliminary data.</text>
</comment>
<evidence type="ECO:0000313" key="1">
    <source>
        <dbReference type="EMBL" id="NQE36876.1"/>
    </source>
</evidence>
<dbReference type="InterPro" id="IPR018028">
    <property type="entry name" value="Catalase"/>
</dbReference>
<dbReference type="PROSITE" id="PS51402">
    <property type="entry name" value="CATALASE_3"/>
    <property type="match status" value="1"/>
</dbReference>
<sequence length="400" mass="45733">MSKKLFTEYPEQDERKYYDLLVEQAKLRMDNLYGDKERALRDTHAKTHACVKGTLEIFDFDQQAIKQELGKRASLTSSQLNAISLKQGLLAKPKEYPVWLRFANGATKVYPDYQKDSRSMSVKVMGVEGERLAQSHESNTQDIIVHNSEIFVSQTIKDYYGFFSALVESPETLKKWLMRHPRHFLAVSTLTGSRTPKSLLTAKYWSGSPSALGLNPDFDPSQPGVVPVEYPAVIKYGFTPVSCKPPHEIIPEQSRPGIPKIPFVDRAKALGLDPNKPDNYYRNDLIQALAKPDAQYWWDFGIQFQTSLKMPIDDGINVWKEQESPFLRVGRLTVKHQIIDYEKQSDFNENLRYSPWNGLAVHRPVGAINRIRGVVYPVVANYRLQKRGLVHQEPTGEETF</sequence>
<dbReference type="Gene3D" id="2.40.180.10">
    <property type="entry name" value="Catalase core domain"/>
    <property type="match status" value="1"/>
</dbReference>
<organism evidence="1 2">
    <name type="scientific">Microcoleus asticus IPMA8</name>
    <dbReference type="NCBI Taxonomy" id="2563858"/>
    <lineage>
        <taxon>Bacteria</taxon>
        <taxon>Bacillati</taxon>
        <taxon>Cyanobacteriota</taxon>
        <taxon>Cyanophyceae</taxon>
        <taxon>Oscillatoriophycideae</taxon>
        <taxon>Oscillatoriales</taxon>
        <taxon>Microcoleaceae</taxon>
        <taxon>Microcoleus</taxon>
        <taxon>Microcoleus asticus</taxon>
    </lineage>
</organism>
<dbReference type="EMBL" id="SRRZ01000102">
    <property type="protein sequence ID" value="NQE36876.1"/>
    <property type="molecule type" value="Genomic_DNA"/>
</dbReference>
<dbReference type="SUPFAM" id="SSF56634">
    <property type="entry name" value="Heme-dependent catalase-like"/>
    <property type="match status" value="1"/>
</dbReference>
<dbReference type="PANTHER" id="PTHR36195">
    <property type="entry name" value="DOMAIN PROTEIN, PUTATIVE (AFU_ORTHOLOGUE AFUA_5G01990)-RELATED-RELATED"/>
    <property type="match status" value="1"/>
</dbReference>
<proteinExistence type="predicted"/>
<protein>
    <recommendedName>
        <fullName evidence="3">Catalase</fullName>
    </recommendedName>
</protein>